<name>A0A1E7JY40_9ACTN</name>
<protein>
    <submittedName>
        <fullName evidence="1">Uncharacterized protein</fullName>
    </submittedName>
</protein>
<accession>A0A1E7JY40</accession>
<proteinExistence type="predicted"/>
<gene>
    <name evidence="1" type="ORF">AN216_20080</name>
</gene>
<dbReference type="Proteomes" id="UP000176101">
    <property type="component" value="Unassembled WGS sequence"/>
</dbReference>
<comment type="caution">
    <text evidence="1">The sequence shown here is derived from an EMBL/GenBank/DDBJ whole genome shotgun (WGS) entry which is preliminary data.</text>
</comment>
<keyword evidence="2" id="KW-1185">Reference proteome</keyword>
<reference evidence="1 2" key="1">
    <citation type="journal article" date="2016" name="Front. Microbiol.">
        <title>Comparative Genomics Analysis of Streptomyces Species Reveals Their Adaptation to the Marine Environment and Their Diversity at the Genomic Level.</title>
        <authorList>
            <person name="Tian X."/>
            <person name="Zhang Z."/>
            <person name="Yang T."/>
            <person name="Chen M."/>
            <person name="Li J."/>
            <person name="Chen F."/>
            <person name="Yang J."/>
            <person name="Li W."/>
            <person name="Zhang B."/>
            <person name="Zhang Z."/>
            <person name="Wu J."/>
            <person name="Zhang C."/>
            <person name="Long L."/>
            <person name="Xiao J."/>
        </authorList>
    </citation>
    <scope>NUCLEOTIDE SEQUENCE [LARGE SCALE GENOMIC DNA]</scope>
    <source>
        <strain evidence="1 2">SCSIO 02100</strain>
    </source>
</reference>
<evidence type="ECO:0000313" key="1">
    <source>
        <dbReference type="EMBL" id="OEU96569.1"/>
    </source>
</evidence>
<organism evidence="1 2">
    <name type="scientific">Streptomyces oceani</name>
    <dbReference type="NCBI Taxonomy" id="1075402"/>
    <lineage>
        <taxon>Bacteria</taxon>
        <taxon>Bacillati</taxon>
        <taxon>Actinomycetota</taxon>
        <taxon>Actinomycetes</taxon>
        <taxon>Kitasatosporales</taxon>
        <taxon>Streptomycetaceae</taxon>
        <taxon>Streptomyces</taxon>
    </lineage>
</organism>
<dbReference type="EMBL" id="LJGU01000137">
    <property type="protein sequence ID" value="OEU96569.1"/>
    <property type="molecule type" value="Genomic_DNA"/>
</dbReference>
<sequence length="77" mass="8312">MVELSWESTRCVGHQDHGGDLNAWRLLTTPQHVKGLGDGTKAGGMCASHQEHGGRLALCRHRPALADVDTADKLGKR</sequence>
<evidence type="ECO:0000313" key="2">
    <source>
        <dbReference type="Proteomes" id="UP000176101"/>
    </source>
</evidence>
<dbReference type="AlphaFoldDB" id="A0A1E7JY40"/>